<dbReference type="InterPro" id="IPR043739">
    <property type="entry name" value="DUF5684"/>
</dbReference>
<evidence type="ECO:0008006" key="4">
    <source>
        <dbReference type="Google" id="ProtNLM"/>
    </source>
</evidence>
<evidence type="ECO:0000313" key="2">
    <source>
        <dbReference type="EMBL" id="GEP45141.1"/>
    </source>
</evidence>
<keyword evidence="1" id="KW-0472">Membrane</keyword>
<keyword evidence="3" id="KW-1185">Reference proteome</keyword>
<name>A0A512MFL7_9BACT</name>
<feature type="transmembrane region" description="Helical" evidence="1">
    <location>
        <begin position="62"/>
        <end position="84"/>
    </location>
</feature>
<evidence type="ECO:0000256" key="1">
    <source>
        <dbReference type="SAM" id="Phobius"/>
    </source>
</evidence>
<keyword evidence="1" id="KW-1133">Transmembrane helix</keyword>
<protein>
    <recommendedName>
        <fullName evidence="4">Signal peptidase I</fullName>
    </recommendedName>
</protein>
<organism evidence="2 3">
    <name type="scientific">Brevifollis gellanilyticus</name>
    <dbReference type="NCBI Taxonomy" id="748831"/>
    <lineage>
        <taxon>Bacteria</taxon>
        <taxon>Pseudomonadati</taxon>
        <taxon>Verrucomicrobiota</taxon>
        <taxon>Verrucomicrobiia</taxon>
        <taxon>Verrucomicrobiales</taxon>
        <taxon>Verrucomicrobiaceae</taxon>
    </lineage>
</organism>
<feature type="transmembrane region" description="Helical" evidence="1">
    <location>
        <begin position="38"/>
        <end position="55"/>
    </location>
</feature>
<gene>
    <name evidence="2" type="ORF">BGE01nite_44320</name>
</gene>
<evidence type="ECO:0000313" key="3">
    <source>
        <dbReference type="Proteomes" id="UP000321577"/>
    </source>
</evidence>
<sequence length="120" mass="13012">MQMQQVEAPSPIAMVIGLAFIVILIAALWKVFTKAGEPGWACLVPFYNIIVLLKISGKPLWWIILFIIPFVNFIIAILVSIGLAKSFGKGAGFGIGLALLGFIFYPILAFGDARYQGPQG</sequence>
<proteinExistence type="predicted"/>
<dbReference type="EMBL" id="BKAG01000042">
    <property type="protein sequence ID" value="GEP45141.1"/>
    <property type="molecule type" value="Genomic_DNA"/>
</dbReference>
<comment type="caution">
    <text evidence="2">The sequence shown here is derived from an EMBL/GenBank/DDBJ whole genome shotgun (WGS) entry which is preliminary data.</text>
</comment>
<feature type="transmembrane region" description="Helical" evidence="1">
    <location>
        <begin position="12"/>
        <end position="32"/>
    </location>
</feature>
<accession>A0A512MFL7</accession>
<dbReference type="Pfam" id="PF18936">
    <property type="entry name" value="DUF5684"/>
    <property type="match status" value="1"/>
</dbReference>
<dbReference type="AlphaFoldDB" id="A0A512MFL7"/>
<reference evidence="2 3" key="1">
    <citation type="submission" date="2019-07" db="EMBL/GenBank/DDBJ databases">
        <title>Whole genome shotgun sequence of Brevifollis gellanilyticus NBRC 108608.</title>
        <authorList>
            <person name="Hosoyama A."/>
            <person name="Uohara A."/>
            <person name="Ohji S."/>
            <person name="Ichikawa N."/>
        </authorList>
    </citation>
    <scope>NUCLEOTIDE SEQUENCE [LARGE SCALE GENOMIC DNA]</scope>
    <source>
        <strain evidence="2 3">NBRC 108608</strain>
    </source>
</reference>
<keyword evidence="1" id="KW-0812">Transmembrane</keyword>
<dbReference type="Proteomes" id="UP000321577">
    <property type="component" value="Unassembled WGS sequence"/>
</dbReference>
<feature type="transmembrane region" description="Helical" evidence="1">
    <location>
        <begin position="90"/>
        <end position="110"/>
    </location>
</feature>